<proteinExistence type="predicted"/>
<accession>A0A481YX02</accession>
<name>A0A481YX02_9VIRU</name>
<dbReference type="EMBL" id="MK500348">
    <property type="protein sequence ID" value="QBK87315.1"/>
    <property type="molecule type" value="Genomic_DNA"/>
</dbReference>
<reference evidence="2" key="1">
    <citation type="journal article" date="2019" name="MBio">
        <title>Virus Genomes from Deep Sea Sediments Expand the Ocean Megavirome and Support Independent Origins of Viral Gigantism.</title>
        <authorList>
            <person name="Backstrom D."/>
            <person name="Yutin N."/>
            <person name="Jorgensen S.L."/>
            <person name="Dharamshi J."/>
            <person name="Homa F."/>
            <person name="Zaremba-Niedwiedzka K."/>
            <person name="Spang A."/>
            <person name="Wolf Y.I."/>
            <person name="Koonin E.V."/>
            <person name="Ettema T.J."/>
        </authorList>
    </citation>
    <scope>NUCLEOTIDE SEQUENCE</scope>
</reference>
<dbReference type="PROSITE" id="PS50005">
    <property type="entry name" value="TPR"/>
    <property type="match status" value="1"/>
</dbReference>
<dbReference type="InterPro" id="IPR011990">
    <property type="entry name" value="TPR-like_helical_dom_sf"/>
</dbReference>
<dbReference type="InterPro" id="IPR019734">
    <property type="entry name" value="TPR_rpt"/>
</dbReference>
<gene>
    <name evidence="2" type="ORF">LCMAC201_02250</name>
</gene>
<evidence type="ECO:0000313" key="2">
    <source>
        <dbReference type="EMBL" id="QBK87315.1"/>
    </source>
</evidence>
<sequence>MNLKVQNTQYPKLCADDHECDALFILGTINAQNNNIDEAIDYYQLCIKYSKEDDSIDYGELAVSFR</sequence>
<evidence type="ECO:0008006" key="3">
    <source>
        <dbReference type="Google" id="ProtNLM"/>
    </source>
</evidence>
<dbReference type="Gene3D" id="1.25.40.10">
    <property type="entry name" value="Tetratricopeptide repeat domain"/>
    <property type="match status" value="1"/>
</dbReference>
<dbReference type="SUPFAM" id="SSF48452">
    <property type="entry name" value="TPR-like"/>
    <property type="match status" value="1"/>
</dbReference>
<protein>
    <recommendedName>
        <fullName evidence="3">Tetratricopeptide repeat protein</fullName>
    </recommendedName>
</protein>
<organism evidence="2">
    <name type="scientific">Marseillevirus LCMAC201</name>
    <dbReference type="NCBI Taxonomy" id="2506605"/>
    <lineage>
        <taxon>Viruses</taxon>
        <taxon>Varidnaviria</taxon>
        <taxon>Bamfordvirae</taxon>
        <taxon>Nucleocytoviricota</taxon>
        <taxon>Megaviricetes</taxon>
        <taxon>Pimascovirales</taxon>
        <taxon>Pimascovirales incertae sedis</taxon>
        <taxon>Marseilleviridae</taxon>
    </lineage>
</organism>
<feature type="repeat" description="TPR" evidence="1">
    <location>
        <begin position="20"/>
        <end position="53"/>
    </location>
</feature>
<evidence type="ECO:0000256" key="1">
    <source>
        <dbReference type="PROSITE-ProRule" id="PRU00339"/>
    </source>
</evidence>
<keyword evidence="1" id="KW-0802">TPR repeat</keyword>